<comment type="caution">
    <text evidence="2">The sequence shown here is derived from an EMBL/GenBank/DDBJ whole genome shotgun (WGS) entry which is preliminary data.</text>
</comment>
<feature type="region of interest" description="Disordered" evidence="1">
    <location>
        <begin position="70"/>
        <end position="98"/>
    </location>
</feature>
<dbReference type="Proteomes" id="UP000283589">
    <property type="component" value="Unassembled WGS sequence"/>
</dbReference>
<feature type="compositionally biased region" description="Low complexity" evidence="1">
    <location>
        <begin position="81"/>
        <end position="91"/>
    </location>
</feature>
<dbReference type="RefSeq" id="WP_117721367.1">
    <property type="nucleotide sequence ID" value="NZ_CALBWO010000036.1"/>
</dbReference>
<organism evidence="2 3">
    <name type="scientific">Butyricimonas virosa</name>
    <dbReference type="NCBI Taxonomy" id="544645"/>
    <lineage>
        <taxon>Bacteria</taxon>
        <taxon>Pseudomonadati</taxon>
        <taxon>Bacteroidota</taxon>
        <taxon>Bacteroidia</taxon>
        <taxon>Bacteroidales</taxon>
        <taxon>Odoribacteraceae</taxon>
        <taxon>Butyricimonas</taxon>
    </lineage>
</organism>
<dbReference type="AlphaFoldDB" id="A0A412WZ73"/>
<reference evidence="2 3" key="1">
    <citation type="submission" date="2018-08" db="EMBL/GenBank/DDBJ databases">
        <title>A genome reference for cultivated species of the human gut microbiota.</title>
        <authorList>
            <person name="Zou Y."/>
            <person name="Xue W."/>
            <person name="Luo G."/>
        </authorList>
    </citation>
    <scope>NUCLEOTIDE SEQUENCE [LARGE SCALE GENOMIC DNA]</scope>
    <source>
        <strain evidence="2 3">AF14-49</strain>
    </source>
</reference>
<accession>A0A412WZ73</accession>
<evidence type="ECO:0000256" key="1">
    <source>
        <dbReference type="SAM" id="MobiDB-lite"/>
    </source>
</evidence>
<evidence type="ECO:0000313" key="3">
    <source>
        <dbReference type="Proteomes" id="UP000283589"/>
    </source>
</evidence>
<protein>
    <submittedName>
        <fullName evidence="2">Uncharacterized protein</fullName>
    </submittedName>
</protein>
<dbReference type="STRING" id="1121130.GCA_000519105_03135"/>
<proteinExistence type="predicted"/>
<evidence type="ECO:0000313" key="2">
    <source>
        <dbReference type="EMBL" id="RGV33085.1"/>
    </source>
</evidence>
<sequence length="113" mass="12791">MKELLNARFFSWLEECSGKDVTKDEVELVVGEFVADLERMCDKEKNYKEEVRVLERVRIRLHVWDEVCQASDGSGKKGNARVLRGGRVTTGRGRDPVFPRAAGVSGEVCREFG</sequence>
<dbReference type="EMBL" id="QRZA01000015">
    <property type="protein sequence ID" value="RGV33085.1"/>
    <property type="molecule type" value="Genomic_DNA"/>
</dbReference>
<gene>
    <name evidence="2" type="ORF">DWW18_12105</name>
</gene>
<name>A0A412WZ73_9BACT</name>